<evidence type="ECO:0000259" key="11">
    <source>
        <dbReference type="Pfam" id="PF01756"/>
    </source>
</evidence>
<dbReference type="PIRSF" id="PIRSF000168">
    <property type="entry name" value="Acyl-CoA_oxidase"/>
    <property type="match status" value="1"/>
</dbReference>
<evidence type="ECO:0000313" key="15">
    <source>
        <dbReference type="EMBL" id="GGI06757.1"/>
    </source>
</evidence>
<dbReference type="Pfam" id="PF22924">
    <property type="entry name" value="ACOX_C_alpha1"/>
    <property type="match status" value="1"/>
</dbReference>
<feature type="domain" description="Acyl-CoA oxidase C-terminal" evidence="11">
    <location>
        <begin position="506"/>
        <end position="645"/>
    </location>
</feature>
<evidence type="ECO:0000256" key="7">
    <source>
        <dbReference type="ARBA" id="ARBA00022832"/>
    </source>
</evidence>
<feature type="domain" description="Acyl-CoA oxidase C-alpha1" evidence="14">
    <location>
        <begin position="287"/>
        <end position="448"/>
    </location>
</feature>
<evidence type="ECO:0000259" key="14">
    <source>
        <dbReference type="Pfam" id="PF22924"/>
    </source>
</evidence>
<dbReference type="GO" id="GO:0003997">
    <property type="term" value="F:acyl-CoA oxidase activity"/>
    <property type="evidence" value="ECO:0007669"/>
    <property type="project" value="UniProtKB-EC"/>
</dbReference>
<keyword evidence="16" id="KW-1185">Reference proteome</keyword>
<evidence type="ECO:0000256" key="2">
    <source>
        <dbReference type="ARBA" id="ARBA00004275"/>
    </source>
</evidence>
<gene>
    <name evidence="15" type="ORF">GCM10011354_20690</name>
</gene>
<keyword evidence="10" id="KW-0576">Peroxisome</keyword>
<dbReference type="FunFam" id="2.40.110.10:FF:000005">
    <property type="entry name" value="Acyl-coenzyme A oxidase"/>
    <property type="match status" value="1"/>
</dbReference>
<evidence type="ECO:0000256" key="8">
    <source>
        <dbReference type="ARBA" id="ARBA00023002"/>
    </source>
</evidence>
<keyword evidence="5" id="KW-0285">Flavoprotein</keyword>
<dbReference type="InterPro" id="IPR055060">
    <property type="entry name" value="ACOX_C_alpha1"/>
</dbReference>
<reference evidence="15" key="2">
    <citation type="submission" date="2020-09" db="EMBL/GenBank/DDBJ databases">
        <authorList>
            <person name="Sun Q."/>
            <person name="Zhou Y."/>
        </authorList>
    </citation>
    <scope>NUCLEOTIDE SEQUENCE</scope>
    <source>
        <strain evidence="15">CGMCC 1.14988</strain>
    </source>
</reference>
<feature type="domain" description="Acyl-CoA oxidase/dehydrogenase middle" evidence="12">
    <location>
        <begin position="142"/>
        <end position="251"/>
    </location>
</feature>
<dbReference type="EC" id="1.3.3.6" evidence="4"/>
<reference evidence="15" key="1">
    <citation type="journal article" date="2014" name="Int. J. Syst. Evol. Microbiol.">
        <title>Complete genome sequence of Corynebacterium casei LMG S-19264T (=DSM 44701T), isolated from a smear-ripened cheese.</title>
        <authorList>
            <consortium name="US DOE Joint Genome Institute (JGI-PGF)"/>
            <person name="Walter F."/>
            <person name="Albersmeier A."/>
            <person name="Kalinowski J."/>
            <person name="Ruckert C."/>
        </authorList>
    </citation>
    <scope>NUCLEOTIDE SEQUENCE</scope>
    <source>
        <strain evidence="15">CGMCC 1.14988</strain>
    </source>
</reference>
<dbReference type="AlphaFoldDB" id="A0A8J3AFG7"/>
<dbReference type="Pfam" id="PF02770">
    <property type="entry name" value="Acyl-CoA_dh_M"/>
    <property type="match status" value="1"/>
</dbReference>
<evidence type="ECO:0000256" key="5">
    <source>
        <dbReference type="ARBA" id="ARBA00022630"/>
    </source>
</evidence>
<protein>
    <recommendedName>
        <fullName evidence="4">acyl-CoA oxidase</fullName>
        <ecNumber evidence="4">1.3.3.6</ecNumber>
    </recommendedName>
</protein>
<evidence type="ECO:0000256" key="4">
    <source>
        <dbReference type="ARBA" id="ARBA00012870"/>
    </source>
</evidence>
<evidence type="ECO:0000256" key="10">
    <source>
        <dbReference type="ARBA" id="ARBA00023140"/>
    </source>
</evidence>
<accession>A0A8J3AFG7</accession>
<dbReference type="InterPro" id="IPR037069">
    <property type="entry name" value="AcylCoA_DH/ox_N_sf"/>
</dbReference>
<evidence type="ECO:0000259" key="12">
    <source>
        <dbReference type="Pfam" id="PF02770"/>
    </source>
</evidence>
<dbReference type="Gene3D" id="1.10.540.10">
    <property type="entry name" value="Acyl-CoA dehydrogenase/oxidase, N-terminal domain"/>
    <property type="match status" value="1"/>
</dbReference>
<sequence length="660" mass="72510">MSATSELPPLDGERVTAERVQAHLDGRWAEVRDRSREELRHPLLAPVHGLSLEEHRQRTMEQARHLAKSDGPGLLFPERYGGGDDLGGALTSFEMLAHGDLSLMVKAGVQWGLFGGAILNLGGEEHRSRYLPEVISLDLPGCFAMTETGHGSDVQSLRTTATYDPDTQEWVVHTPDEDARKDYIGNAARDGRMAAVFAQLITDGASHGVHCFLVPIRDEHGEAMPGVTIEDCGHKGGLNGVDNGRLRFEQVRVPRTNLLDRFGQVAEDGTYTSPIEQPSRRFFTMLGTLVTGRASVSGSALSATKTALTIAVRYAGVRRQFRSPDGEREAVLFDFRQHQRRLLPLLAKTYALHAAQQDLLERLHTSFADEEASGEMTDRQELEARAAGIKAATTWHATEAIQTSREACGGNGYLSENRLTQLKADTDVFTTFEGDNTVLLQLVAKGLLTDYRSEFGSMDTFGMARWVADQLVETVVERTAARQLWQSITGIVSRDEDTDLHDRAWQLQTFAWREQHVIAGVARRLKAGVDAGGDGFDVFNDVQDHVLLAARASVDRVVLESFAARIEACEDTEVAALLDRLCDLYALSVIEAERGWYLEHGRFDAQRSKAVTAAVNELCTQLRPFASVLVDAFAIPDEAVGAPIALGDEHARQAMRDAAG</sequence>
<dbReference type="InterPro" id="IPR009100">
    <property type="entry name" value="AcylCoA_DH/oxidase_NM_dom_sf"/>
</dbReference>
<dbReference type="Gene3D" id="1.20.140.10">
    <property type="entry name" value="Butyryl-CoA Dehydrogenase, subunit A, domain 3"/>
    <property type="match status" value="2"/>
</dbReference>
<dbReference type="InterPro" id="IPR002655">
    <property type="entry name" value="Acyl-CoA_oxidase_C"/>
</dbReference>
<dbReference type="Pfam" id="PF01756">
    <property type="entry name" value="ACOX"/>
    <property type="match status" value="1"/>
</dbReference>
<dbReference type="PANTHER" id="PTHR10909">
    <property type="entry name" value="ELECTRON TRANSPORT OXIDOREDUCTASE"/>
    <property type="match status" value="1"/>
</dbReference>
<keyword evidence="8" id="KW-0560">Oxidoreductase</keyword>
<dbReference type="GO" id="GO:0071949">
    <property type="term" value="F:FAD binding"/>
    <property type="evidence" value="ECO:0007669"/>
    <property type="project" value="InterPro"/>
</dbReference>
<dbReference type="GO" id="GO:0005504">
    <property type="term" value="F:fatty acid binding"/>
    <property type="evidence" value="ECO:0007669"/>
    <property type="project" value="TreeGrafter"/>
</dbReference>
<dbReference type="Proteomes" id="UP000650511">
    <property type="component" value="Unassembled WGS sequence"/>
</dbReference>
<comment type="cofactor">
    <cofactor evidence="1">
        <name>FAD</name>
        <dbReference type="ChEBI" id="CHEBI:57692"/>
    </cofactor>
</comment>
<proteinExistence type="inferred from homology"/>
<name>A0A8J3AFG7_9ACTN</name>
<dbReference type="GO" id="GO:0033540">
    <property type="term" value="P:fatty acid beta-oxidation using acyl-CoA oxidase"/>
    <property type="evidence" value="ECO:0007669"/>
    <property type="project" value="TreeGrafter"/>
</dbReference>
<feature type="domain" description="Acyl-CoA dehydrogenase/oxidase N-terminal" evidence="13">
    <location>
        <begin position="53"/>
        <end position="136"/>
    </location>
</feature>
<evidence type="ECO:0000313" key="16">
    <source>
        <dbReference type="Proteomes" id="UP000650511"/>
    </source>
</evidence>
<dbReference type="InterPro" id="IPR046373">
    <property type="entry name" value="Acyl-CoA_Oxase/DH_mid-dom_sf"/>
</dbReference>
<dbReference type="FunFam" id="1.20.140.10:FF:000007">
    <property type="entry name" value="Acyl-coenzyme A oxidase"/>
    <property type="match status" value="1"/>
</dbReference>
<dbReference type="InterPro" id="IPR036250">
    <property type="entry name" value="AcylCo_DH-like_C"/>
</dbReference>
<dbReference type="Gene3D" id="2.40.110.10">
    <property type="entry name" value="Butyryl-CoA Dehydrogenase, subunit A, domain 2"/>
    <property type="match status" value="1"/>
</dbReference>
<dbReference type="OrthoDB" id="1144545at2"/>
<keyword evidence="6" id="KW-0274">FAD</keyword>
<dbReference type="SUPFAM" id="SSF47203">
    <property type="entry name" value="Acyl-CoA dehydrogenase C-terminal domain-like"/>
    <property type="match status" value="2"/>
</dbReference>
<keyword evidence="9" id="KW-0443">Lipid metabolism</keyword>
<dbReference type="Pfam" id="PF02771">
    <property type="entry name" value="Acyl-CoA_dh_N"/>
    <property type="match status" value="1"/>
</dbReference>
<dbReference type="InterPro" id="IPR006091">
    <property type="entry name" value="Acyl-CoA_Oxase/DH_mid-dom"/>
</dbReference>
<evidence type="ECO:0000256" key="3">
    <source>
        <dbReference type="ARBA" id="ARBA00006288"/>
    </source>
</evidence>
<evidence type="ECO:0000259" key="13">
    <source>
        <dbReference type="Pfam" id="PF02771"/>
    </source>
</evidence>
<comment type="similarity">
    <text evidence="3">Belongs to the acyl-CoA oxidase family.</text>
</comment>
<dbReference type="SUPFAM" id="SSF56645">
    <property type="entry name" value="Acyl-CoA dehydrogenase NM domain-like"/>
    <property type="match status" value="1"/>
</dbReference>
<evidence type="ECO:0000256" key="9">
    <source>
        <dbReference type="ARBA" id="ARBA00023098"/>
    </source>
</evidence>
<comment type="subcellular location">
    <subcellularLocation>
        <location evidence="2">Peroxisome</location>
    </subcellularLocation>
</comment>
<dbReference type="EMBL" id="BMHA01000007">
    <property type="protein sequence ID" value="GGI06757.1"/>
    <property type="molecule type" value="Genomic_DNA"/>
</dbReference>
<dbReference type="GO" id="GO:0055088">
    <property type="term" value="P:lipid homeostasis"/>
    <property type="evidence" value="ECO:0007669"/>
    <property type="project" value="TreeGrafter"/>
</dbReference>
<dbReference type="FunFam" id="1.20.140.10:FF:000010">
    <property type="entry name" value="Acyl-coenzyme A oxidase"/>
    <property type="match status" value="1"/>
</dbReference>
<comment type="caution">
    <text evidence="15">The sequence shown here is derived from an EMBL/GenBank/DDBJ whole genome shotgun (WGS) entry which is preliminary data.</text>
</comment>
<keyword evidence="7" id="KW-0276">Fatty acid metabolism</keyword>
<dbReference type="RefSeq" id="WP_130649076.1">
    <property type="nucleotide sequence ID" value="NZ_BMHA01000007.1"/>
</dbReference>
<organism evidence="15 16">
    <name type="scientific">Egicoccus halophilus</name>
    <dbReference type="NCBI Taxonomy" id="1670830"/>
    <lineage>
        <taxon>Bacteria</taxon>
        <taxon>Bacillati</taxon>
        <taxon>Actinomycetota</taxon>
        <taxon>Nitriliruptoria</taxon>
        <taxon>Egicoccales</taxon>
        <taxon>Egicoccaceae</taxon>
        <taxon>Egicoccus</taxon>
    </lineage>
</organism>
<dbReference type="InterPro" id="IPR012258">
    <property type="entry name" value="Acyl-CoA_oxidase"/>
</dbReference>
<evidence type="ECO:0000256" key="6">
    <source>
        <dbReference type="ARBA" id="ARBA00022827"/>
    </source>
</evidence>
<dbReference type="PANTHER" id="PTHR10909:SF352">
    <property type="entry name" value="ACYL-COENZYME A OXIDASE-LIKE PROTEIN"/>
    <property type="match status" value="1"/>
</dbReference>
<dbReference type="InterPro" id="IPR013786">
    <property type="entry name" value="AcylCoA_DH/ox_N"/>
</dbReference>
<evidence type="ECO:0000256" key="1">
    <source>
        <dbReference type="ARBA" id="ARBA00001974"/>
    </source>
</evidence>